<protein>
    <submittedName>
        <fullName evidence="2">CHAT domain-containing protein</fullName>
    </submittedName>
</protein>
<reference evidence="2" key="1">
    <citation type="submission" date="2019-11" db="EMBL/GenBank/DDBJ databases">
        <title>Genomic insights into an expanded diversity of filamentous marine cyanobacteria reveals the extraordinary biosynthetic potential of Moorea and Okeania.</title>
        <authorList>
            <person name="Ferreira Leao T."/>
            <person name="Wang M."/>
            <person name="Moss N."/>
            <person name="Da Silva R."/>
            <person name="Sanders J."/>
            <person name="Nurk S."/>
            <person name="Gurevich A."/>
            <person name="Humphrey G."/>
            <person name="Reher R."/>
            <person name="Zhu Q."/>
            <person name="Belda-Ferre P."/>
            <person name="Glukhov E."/>
            <person name="Rex R."/>
            <person name="Dorrestein P.C."/>
            <person name="Knight R."/>
            <person name="Pevzner P."/>
            <person name="Gerwick W.H."/>
            <person name="Gerwick L."/>
        </authorList>
    </citation>
    <scope>NUCLEOTIDE SEQUENCE</scope>
    <source>
        <strain evidence="2">SIO1C4</strain>
    </source>
</reference>
<dbReference type="SUPFAM" id="SSF48452">
    <property type="entry name" value="TPR-like"/>
    <property type="match status" value="2"/>
</dbReference>
<evidence type="ECO:0000313" key="2">
    <source>
        <dbReference type="EMBL" id="NER26691.1"/>
    </source>
</evidence>
<dbReference type="AlphaFoldDB" id="A0A6B3NAN1"/>
<dbReference type="PANTHER" id="PTHR10098">
    <property type="entry name" value="RAPSYN-RELATED"/>
    <property type="match status" value="1"/>
</dbReference>
<dbReference type="InterPro" id="IPR019734">
    <property type="entry name" value="TPR_rpt"/>
</dbReference>
<dbReference type="EMBL" id="JAAHFQ010000043">
    <property type="protein sequence ID" value="NER26691.1"/>
    <property type="molecule type" value="Genomic_DNA"/>
</dbReference>
<evidence type="ECO:0000259" key="1">
    <source>
        <dbReference type="Pfam" id="PF12770"/>
    </source>
</evidence>
<dbReference type="Gene3D" id="1.25.40.10">
    <property type="entry name" value="Tetratricopeptide repeat domain"/>
    <property type="match status" value="2"/>
</dbReference>
<dbReference type="PANTHER" id="PTHR10098:SF112">
    <property type="entry name" value="SLR0380 PROTEIN"/>
    <property type="match status" value="1"/>
</dbReference>
<dbReference type="Pfam" id="PF13424">
    <property type="entry name" value="TPR_12"/>
    <property type="match status" value="1"/>
</dbReference>
<accession>A0A6B3NAN1</accession>
<dbReference type="InterPro" id="IPR024983">
    <property type="entry name" value="CHAT_dom"/>
</dbReference>
<feature type="domain" description="CHAT" evidence="1">
    <location>
        <begin position="685"/>
        <end position="967"/>
    </location>
</feature>
<dbReference type="Pfam" id="PF12770">
    <property type="entry name" value="CHAT"/>
    <property type="match status" value="1"/>
</dbReference>
<dbReference type="InterPro" id="IPR011990">
    <property type="entry name" value="TPR-like_helical_dom_sf"/>
</dbReference>
<dbReference type="SMART" id="SM00028">
    <property type="entry name" value="TPR"/>
    <property type="match status" value="4"/>
</dbReference>
<comment type="caution">
    <text evidence="2">The sequence shown here is derived from an EMBL/GenBank/DDBJ whole genome shotgun (WGS) entry which is preliminary data.</text>
</comment>
<gene>
    <name evidence="2" type="ORF">F6J89_03430</name>
</gene>
<organism evidence="2">
    <name type="scientific">Symploca sp. SIO1C4</name>
    <dbReference type="NCBI Taxonomy" id="2607765"/>
    <lineage>
        <taxon>Bacteria</taxon>
        <taxon>Bacillati</taxon>
        <taxon>Cyanobacteriota</taxon>
        <taxon>Cyanophyceae</taxon>
        <taxon>Coleofasciculales</taxon>
        <taxon>Coleofasciculaceae</taxon>
        <taxon>Symploca</taxon>
    </lineage>
</organism>
<name>A0A6B3NAN1_9CYAN</name>
<sequence>MKYLFQLIAIATLGVLLSLGIHTLTQAIALSESETQVSGLALIQAGKQHYDAGQFSEASELLHQAAEAYEVIGDVAGQAQAMSLMSLSQQKLGQWQQAEMAIKVSESLLNTQPKVGAKVSAQILNSQGHLQLAMGKAESALETWQEAEKLYANANDFVGVIGTQVNQAEAMQSLGLYRRAQQLLTQVEDELQKQPDSHLKATGLRNLGNLHRQLGDLERSHQLLEQSLAIAQQLGMLPDESKAFLSLGNNSQVLAKRAEILGNTQQSKQYTQQALAHYQNATTKATSAISRTQAQLNQLSMLIEDGQYQSAIALLPQIQQSLAKVPQSRASVYAQVHLAQHLINLEVEALGNRVEFLNSLETEGGNSWDGDLKPNQNVALYRQWGFRPNVSLRVREYQNIFQFNPPLSPSPPLPLQSKVDQVWDNKLSHPTHNSLSLISNSQEITQILENALAQADTLKDLKAQSYTLGTLGKFYETTKDWSKAQDFTQSAILIAQQIKAADIAYQWQWQMGRILQIQAQQETNTQDADAEALIHYTAAKDILNDLRGDLIALNPEVQFSFRENVEPVYRQLVDLLLRSHSPSQDNLTQALDVIENLQLAELDNFFRDACASPEEVRIDDLDQESAIIYPIILADRLEVVLKLPGKEQLLHHSNHNVSQTQVDRAVQQLRAFLSKRSTSIGEVKKQSQQFYNWLIKPFEKELEQSLEREFSQIKTLIFVLDGSLRNVPIASLYDGKHYLVERYAVALTPGLQLLDPKPITRETIKLLVAGATDAPSFQEEGLGPINNVEVELSGVAKQVEQSQTLENQEFLQENLKRQINLAPFNIVHIATHGKFSSNPEQTFILDWNSRIKVKDFDNLLRFSDPSNLPVQLLILSACETATGDKRAALGLAGIAIRAGARSTLATLWNVDDVSTAEFMIKFYKQLNNSQLTKAEALRKVQLSFLTQYQDTDYHRPYHWAPFVLVGNWL</sequence>
<proteinExistence type="predicted"/>